<organism evidence="1 2">
    <name type="scientific">Ficus carica</name>
    <name type="common">Common fig</name>
    <dbReference type="NCBI Taxonomy" id="3494"/>
    <lineage>
        <taxon>Eukaryota</taxon>
        <taxon>Viridiplantae</taxon>
        <taxon>Streptophyta</taxon>
        <taxon>Embryophyta</taxon>
        <taxon>Tracheophyta</taxon>
        <taxon>Spermatophyta</taxon>
        <taxon>Magnoliopsida</taxon>
        <taxon>eudicotyledons</taxon>
        <taxon>Gunneridae</taxon>
        <taxon>Pentapetalae</taxon>
        <taxon>rosids</taxon>
        <taxon>fabids</taxon>
        <taxon>Rosales</taxon>
        <taxon>Moraceae</taxon>
        <taxon>Ficeae</taxon>
        <taxon>Ficus</taxon>
    </lineage>
</organism>
<name>A0AA88DWG1_FICCA</name>
<evidence type="ECO:0000313" key="2">
    <source>
        <dbReference type="Proteomes" id="UP001187192"/>
    </source>
</evidence>
<proteinExistence type="predicted"/>
<accession>A0AA88DWG1</accession>
<sequence length="150" mass="16103">MECYCLFQHSSIMARSLGGVQPQPRFEPLYSKPNLVYCSPSLPCSSNSPVPGLLFTNLVFLPIGAHVLLSVALLPVPPNPSTICCLAGAPFTVRPSFLPFAYIVDLLASPTPREEDATPVGVCEPKANPWADNPLVSSLEIISPTHSFLP</sequence>
<dbReference type="EMBL" id="BTGU01000141">
    <property type="protein sequence ID" value="GMN63069.1"/>
    <property type="molecule type" value="Genomic_DNA"/>
</dbReference>
<reference evidence="1" key="1">
    <citation type="submission" date="2023-07" db="EMBL/GenBank/DDBJ databases">
        <title>draft genome sequence of fig (Ficus carica).</title>
        <authorList>
            <person name="Takahashi T."/>
            <person name="Nishimura K."/>
        </authorList>
    </citation>
    <scope>NUCLEOTIDE SEQUENCE</scope>
</reference>
<evidence type="ECO:0000313" key="1">
    <source>
        <dbReference type="EMBL" id="GMN63069.1"/>
    </source>
</evidence>
<dbReference type="Proteomes" id="UP001187192">
    <property type="component" value="Unassembled WGS sequence"/>
</dbReference>
<gene>
    <name evidence="1" type="ORF">TIFTF001_032152</name>
</gene>
<dbReference type="AlphaFoldDB" id="A0AA88DWG1"/>
<comment type="caution">
    <text evidence="1">The sequence shown here is derived from an EMBL/GenBank/DDBJ whole genome shotgun (WGS) entry which is preliminary data.</text>
</comment>
<keyword evidence="2" id="KW-1185">Reference proteome</keyword>
<protein>
    <submittedName>
        <fullName evidence="1">Uncharacterized protein</fullName>
    </submittedName>
</protein>